<proteinExistence type="predicted"/>
<dbReference type="EMBL" id="JAOPJF010000028">
    <property type="protein sequence ID" value="KAK1144811.1"/>
    <property type="molecule type" value="Genomic_DNA"/>
</dbReference>
<organism evidence="1 2">
    <name type="scientific">Aspergillus melleus</name>
    <dbReference type="NCBI Taxonomy" id="138277"/>
    <lineage>
        <taxon>Eukaryota</taxon>
        <taxon>Fungi</taxon>
        <taxon>Dikarya</taxon>
        <taxon>Ascomycota</taxon>
        <taxon>Pezizomycotina</taxon>
        <taxon>Eurotiomycetes</taxon>
        <taxon>Eurotiomycetidae</taxon>
        <taxon>Eurotiales</taxon>
        <taxon>Aspergillaceae</taxon>
        <taxon>Aspergillus</taxon>
        <taxon>Aspergillus subgen. Circumdati</taxon>
    </lineage>
</organism>
<keyword evidence="2" id="KW-1185">Reference proteome</keyword>
<dbReference type="Proteomes" id="UP001177260">
    <property type="component" value="Unassembled WGS sequence"/>
</dbReference>
<evidence type="ECO:0000313" key="1">
    <source>
        <dbReference type="EMBL" id="KAK1144811.1"/>
    </source>
</evidence>
<evidence type="ECO:0000313" key="2">
    <source>
        <dbReference type="Proteomes" id="UP001177260"/>
    </source>
</evidence>
<name>A0ACC3B3I8_9EURO</name>
<accession>A0ACC3B3I8</accession>
<protein>
    <submittedName>
        <fullName evidence="1">Uncharacterized protein</fullName>
    </submittedName>
</protein>
<comment type="caution">
    <text evidence="1">The sequence shown here is derived from an EMBL/GenBank/DDBJ whole genome shotgun (WGS) entry which is preliminary data.</text>
</comment>
<sequence>MTSDTLPKWLALPASRRRCSYIFVIFLIIVVIYEFRTLLLPPVVYPLYDSDQSQKLARPLSARDLLARPLPHDFKTLPKLIHQTWFPAGSNMSERAQVWVETMRAQNPDWEYVLWDDETDRMIVEQHFPWFLETYDKLPQEILRADVARNFYMYLVGGMYADVDTEALRPVEPLFLSHDTPLLSHQISLNKAPPLPLQNHPQTQRAFLGRMSRSPDLNSNAAVPNGWMASSPGHPFWLLPVLHVLERADSGGDGSVEDLTGPGALQRMVQKYFADSKQGAGAVRRQVCAKIQQRQPSWSLFCDSEINDSLVLLPQRQVYPFSWVDDDVKACLAAFGNPEFDPEACKREIDIEEWPSYFITYYWAESLANLVYACVRSWVFWSNLTILFNKWVISSTEFHYPVILTTWHLVFATLVTQIMAHTTTLLDARKTVEMTPRVYLRAIVPIGLLYSGSLVCSNVVYLYLNVSFVQMIKAAGPVITLLTSWIWGVAKPSLSVLFNILVIATSVGLAVAGEIQFSWLGFLFQLASLVFDANRLVMIQILLSDEGQRMDPLVSLYYSAPVCAVMNFLVAWRTEWAGFRFGEVSHNTCAALVLNAAVGFMLNVSIFVLIGKTSGLTMTLVSIPKNILLIFASVVIWHTQISALQVIGYAIALSALVYYSLGWEKLRGLWDDARGWVHGSRGYDVVGQDRV</sequence>
<reference evidence="1 2" key="1">
    <citation type="journal article" date="2023" name="ACS Omega">
        <title>Identification of the Neoaspergillic Acid Biosynthesis Gene Cluster by Establishing an In Vitro CRISPR-Ribonucleoprotein Genetic System in Aspergillus melleus.</title>
        <authorList>
            <person name="Yuan B."/>
            <person name="Grau M.F."/>
            <person name="Murata R.M."/>
            <person name="Torok T."/>
            <person name="Venkateswaran K."/>
            <person name="Stajich J.E."/>
            <person name="Wang C.C.C."/>
        </authorList>
    </citation>
    <scope>NUCLEOTIDE SEQUENCE [LARGE SCALE GENOMIC DNA]</scope>
    <source>
        <strain evidence="1 2">IMV 1140</strain>
    </source>
</reference>
<gene>
    <name evidence="1" type="ORF">N8T08_004823</name>
</gene>